<name>A0A2S7DEN4_9XANT</name>
<evidence type="ECO:0000313" key="1">
    <source>
        <dbReference type="EMBL" id="PPU72272.1"/>
    </source>
</evidence>
<accession>A0A2S7DEN4</accession>
<dbReference type="Proteomes" id="UP000239865">
    <property type="component" value="Unassembled WGS sequence"/>
</dbReference>
<dbReference type="EMBL" id="MDEH01000006">
    <property type="protein sequence ID" value="PPU72272.1"/>
    <property type="molecule type" value="Genomic_DNA"/>
</dbReference>
<reference evidence="1 2" key="1">
    <citation type="submission" date="2016-08" db="EMBL/GenBank/DDBJ databases">
        <authorList>
            <person name="Seilhamer J.J."/>
        </authorList>
    </citation>
    <scope>NUCLEOTIDE SEQUENCE [LARGE SCALE GENOMIC DNA]</scope>
    <source>
        <strain evidence="1 2">CFBP4644</strain>
    </source>
</reference>
<dbReference type="AlphaFoldDB" id="A0A2S7DEN4"/>
<sequence>MSATRLEVACYGPTKAVLSTGLNAATRARYWIAEVYYERQRAAATQLVTIVGSDGAQPSFETLAQTDGIRHCLWLDHSCIELPPASWMALKAWADDVMQDAPSRTSEALPA</sequence>
<organism evidence="1 2">
    <name type="scientific">Xanthomonas melonis</name>
    <dbReference type="NCBI Taxonomy" id="56456"/>
    <lineage>
        <taxon>Bacteria</taxon>
        <taxon>Pseudomonadati</taxon>
        <taxon>Pseudomonadota</taxon>
        <taxon>Gammaproteobacteria</taxon>
        <taxon>Lysobacterales</taxon>
        <taxon>Lysobacteraceae</taxon>
        <taxon>Xanthomonas</taxon>
    </lineage>
</organism>
<comment type="caution">
    <text evidence="1">The sequence shown here is derived from an EMBL/GenBank/DDBJ whole genome shotgun (WGS) entry which is preliminary data.</text>
</comment>
<dbReference type="RefSeq" id="WP_104587531.1">
    <property type="nucleotide sequence ID" value="NZ_JAJGQH010000008.1"/>
</dbReference>
<evidence type="ECO:0000313" key="2">
    <source>
        <dbReference type="Proteomes" id="UP000239865"/>
    </source>
</evidence>
<gene>
    <name evidence="1" type="ORF">XmelCFBP4644_12400</name>
</gene>
<dbReference type="OrthoDB" id="6009070at2"/>
<protein>
    <submittedName>
        <fullName evidence="1">Uncharacterized protein</fullName>
    </submittedName>
</protein>
<proteinExistence type="predicted"/>